<dbReference type="AlphaFoldDB" id="A0A4S8LGV4"/>
<keyword evidence="1" id="KW-0175">Coiled coil</keyword>
<organism evidence="2 3">
    <name type="scientific">Dendrothele bispora (strain CBS 962.96)</name>
    <dbReference type="NCBI Taxonomy" id="1314807"/>
    <lineage>
        <taxon>Eukaryota</taxon>
        <taxon>Fungi</taxon>
        <taxon>Dikarya</taxon>
        <taxon>Basidiomycota</taxon>
        <taxon>Agaricomycotina</taxon>
        <taxon>Agaricomycetes</taxon>
        <taxon>Agaricomycetidae</taxon>
        <taxon>Agaricales</taxon>
        <taxon>Agaricales incertae sedis</taxon>
        <taxon>Dendrothele</taxon>
    </lineage>
</organism>
<gene>
    <name evidence="2" type="ORF">K435DRAFT_969558</name>
</gene>
<protein>
    <submittedName>
        <fullName evidence="2">Uncharacterized protein</fullName>
    </submittedName>
</protein>
<evidence type="ECO:0000313" key="2">
    <source>
        <dbReference type="EMBL" id="THU88257.1"/>
    </source>
</evidence>
<dbReference type="Proteomes" id="UP000297245">
    <property type="component" value="Unassembled WGS sequence"/>
</dbReference>
<keyword evidence="3" id="KW-1185">Reference proteome</keyword>
<sequence length="175" mass="19559">MNPARNFVGWTPTPSSEDSLYPNASNPWTCYLDGVKHFCVLTRHQPKGGAQPSYGAAFTTEYDPPRPGSQVPPSTWCSHLQVDPAHSELQSLLKRLELEAEVRRLTNKCYEEQKRADDVEARFKELKEGLKILLKRVVEYLESDLQGSGDDEVVVEPNTDLGGLDVPFTVRAKSA</sequence>
<evidence type="ECO:0000256" key="1">
    <source>
        <dbReference type="SAM" id="Coils"/>
    </source>
</evidence>
<proteinExistence type="predicted"/>
<evidence type="ECO:0000313" key="3">
    <source>
        <dbReference type="Proteomes" id="UP000297245"/>
    </source>
</evidence>
<dbReference type="EMBL" id="ML179415">
    <property type="protein sequence ID" value="THU88257.1"/>
    <property type="molecule type" value="Genomic_DNA"/>
</dbReference>
<feature type="coiled-coil region" evidence="1">
    <location>
        <begin position="93"/>
        <end position="136"/>
    </location>
</feature>
<reference evidence="2 3" key="1">
    <citation type="journal article" date="2019" name="Nat. Ecol. Evol.">
        <title>Megaphylogeny resolves global patterns of mushroom evolution.</title>
        <authorList>
            <person name="Varga T."/>
            <person name="Krizsan K."/>
            <person name="Foldi C."/>
            <person name="Dima B."/>
            <person name="Sanchez-Garcia M."/>
            <person name="Sanchez-Ramirez S."/>
            <person name="Szollosi G.J."/>
            <person name="Szarkandi J.G."/>
            <person name="Papp V."/>
            <person name="Albert L."/>
            <person name="Andreopoulos W."/>
            <person name="Angelini C."/>
            <person name="Antonin V."/>
            <person name="Barry K.W."/>
            <person name="Bougher N.L."/>
            <person name="Buchanan P."/>
            <person name="Buyck B."/>
            <person name="Bense V."/>
            <person name="Catcheside P."/>
            <person name="Chovatia M."/>
            <person name="Cooper J."/>
            <person name="Damon W."/>
            <person name="Desjardin D."/>
            <person name="Finy P."/>
            <person name="Geml J."/>
            <person name="Haridas S."/>
            <person name="Hughes K."/>
            <person name="Justo A."/>
            <person name="Karasinski D."/>
            <person name="Kautmanova I."/>
            <person name="Kiss B."/>
            <person name="Kocsube S."/>
            <person name="Kotiranta H."/>
            <person name="LaButti K.M."/>
            <person name="Lechner B.E."/>
            <person name="Liimatainen K."/>
            <person name="Lipzen A."/>
            <person name="Lukacs Z."/>
            <person name="Mihaltcheva S."/>
            <person name="Morgado L.N."/>
            <person name="Niskanen T."/>
            <person name="Noordeloos M.E."/>
            <person name="Ohm R.A."/>
            <person name="Ortiz-Santana B."/>
            <person name="Ovrebo C."/>
            <person name="Racz N."/>
            <person name="Riley R."/>
            <person name="Savchenko A."/>
            <person name="Shiryaev A."/>
            <person name="Soop K."/>
            <person name="Spirin V."/>
            <person name="Szebenyi C."/>
            <person name="Tomsovsky M."/>
            <person name="Tulloss R.E."/>
            <person name="Uehling J."/>
            <person name="Grigoriev I.V."/>
            <person name="Vagvolgyi C."/>
            <person name="Papp T."/>
            <person name="Martin F.M."/>
            <person name="Miettinen O."/>
            <person name="Hibbett D.S."/>
            <person name="Nagy L.G."/>
        </authorList>
    </citation>
    <scope>NUCLEOTIDE SEQUENCE [LARGE SCALE GENOMIC DNA]</scope>
    <source>
        <strain evidence="2 3">CBS 962.96</strain>
    </source>
</reference>
<accession>A0A4S8LGV4</accession>
<name>A0A4S8LGV4_DENBC</name>